<organism evidence="1 2">
    <name type="scientific">Coemansia helicoidea</name>
    <dbReference type="NCBI Taxonomy" id="1286919"/>
    <lineage>
        <taxon>Eukaryota</taxon>
        <taxon>Fungi</taxon>
        <taxon>Fungi incertae sedis</taxon>
        <taxon>Zoopagomycota</taxon>
        <taxon>Kickxellomycotina</taxon>
        <taxon>Kickxellomycetes</taxon>
        <taxon>Kickxellales</taxon>
        <taxon>Kickxellaceae</taxon>
        <taxon>Coemansia</taxon>
    </lineage>
</organism>
<dbReference type="EMBL" id="JANBUN010000974">
    <property type="protein sequence ID" value="KAJ2800311.1"/>
    <property type="molecule type" value="Genomic_DNA"/>
</dbReference>
<feature type="non-terminal residue" evidence="1">
    <location>
        <position position="949"/>
    </location>
</feature>
<evidence type="ECO:0000313" key="1">
    <source>
        <dbReference type="EMBL" id="KAJ2800311.1"/>
    </source>
</evidence>
<protein>
    <submittedName>
        <fullName evidence="1">Uncharacterized protein</fullName>
    </submittedName>
</protein>
<keyword evidence="2" id="KW-1185">Reference proteome</keyword>
<sequence length="949" mass="100912">IRRDGDALGERDRGKRSQAAAAAAAGRARQRGRRAQHVPDGRGAGRAAPVRGVRDYGAAGVVHADPHARAQADGHAGANGRERGVPHARGDAAPGARGARGGARGGGAAVLPAGGHAVLWAAARRAERGRPGRGRAARAAGAAAAAQDQERRAPAAQGGDAADHRQGARVWRGGDLQPGAAAADGAGAGGPGAAPAGQGDRPRDAAPGRSGAPVCAQDPGRDRAHADRRGPLRARRGLRGDQQSEQGRGAAGHDCDHAPRHRPRRRVRAQHHCARAGRCCVGAGRAGSAAVSAGRVPEHKVVAGAPDRDPRGAPDSSPGALGHPAAPARARRLHRARAGGRAPARAHRRCAGPGRARRGRGAVRHRVVRRGAQAAVAGHPPPPQQGPGRLPQGHRLYHPADGRRVRQPLHARGHGHPHPRVPVARRVHEEHRAQGRQAVRVHPRRPRAVHQGRGAARVLPVVLGAPHGARPPPVLPGRRDDRRARGQGRRRRDCRPHRAAPQGRVGHVPQHGYGGDQADHREPRRAGHRGPPGGAADGRRALRVPGAGRRGADDAGRVRRRRQRAGHARQAVPAAGDVGAAVAAQQPEPAHPAAGGGSGGAAGAGHAGVRRGRADGARQHNALRVPGRGVPRGAGFDPRRAGRDRQRNRDGGDAAADRRPAPAADADSQEPPREGAGELHRPGRAHRRPRGRVCERARVDAQLLQPARPAARQQKGHPPRGRQHVWLYRPGHRPAGRAGDAAQQSQGAGAPEPRVHHRGHRHRRRDLRALHRAARPDERVPRARAQRAERRAQVAVLSVRVHWPHRPRLRQRRDPAARGRPGRPRPGPPPAGRVRRQAPGPGRRRPRQRGPRAAPPQLSVAQHLRDQPPLHLRRARGHRVVPPLPRPRPHRAVHAPGPVPPRPQGPRRLLAHLQHDVPGLAARPRCLLPPHRGHRCQHLPPLRARLRHL</sequence>
<gene>
    <name evidence="1" type="ORF">H4R21_003228</name>
</gene>
<dbReference type="Proteomes" id="UP001140087">
    <property type="component" value="Unassembled WGS sequence"/>
</dbReference>
<accession>A0ACC1L2V1</accession>
<reference evidence="1" key="1">
    <citation type="submission" date="2022-07" db="EMBL/GenBank/DDBJ databases">
        <title>Phylogenomic reconstructions and comparative analyses of Kickxellomycotina fungi.</title>
        <authorList>
            <person name="Reynolds N.K."/>
            <person name="Stajich J.E."/>
            <person name="Barry K."/>
            <person name="Grigoriev I.V."/>
            <person name="Crous P."/>
            <person name="Smith M.E."/>
        </authorList>
    </citation>
    <scope>NUCLEOTIDE SEQUENCE</scope>
    <source>
        <strain evidence="1">BCRC 34780</strain>
    </source>
</reference>
<evidence type="ECO:0000313" key="2">
    <source>
        <dbReference type="Proteomes" id="UP001140087"/>
    </source>
</evidence>
<name>A0ACC1L2V1_9FUNG</name>
<feature type="non-terminal residue" evidence="1">
    <location>
        <position position="1"/>
    </location>
</feature>
<proteinExistence type="predicted"/>
<comment type="caution">
    <text evidence="1">The sequence shown here is derived from an EMBL/GenBank/DDBJ whole genome shotgun (WGS) entry which is preliminary data.</text>
</comment>